<gene>
    <name evidence="11" type="ORF">PAL_GLEAN10025330</name>
</gene>
<evidence type="ECO:0000256" key="3">
    <source>
        <dbReference type="ARBA" id="ARBA00022475"/>
    </source>
</evidence>
<evidence type="ECO:0000256" key="7">
    <source>
        <dbReference type="ARBA" id="ARBA00023136"/>
    </source>
</evidence>
<evidence type="ECO:0000259" key="10">
    <source>
        <dbReference type="PROSITE" id="PS51484"/>
    </source>
</evidence>
<dbReference type="SMART" id="SM00710">
    <property type="entry name" value="PbH1"/>
    <property type="match status" value="6"/>
</dbReference>
<protein>
    <submittedName>
        <fullName evidence="11">Fibrocystin</fullName>
    </submittedName>
</protein>
<evidence type="ECO:0000256" key="4">
    <source>
        <dbReference type="ARBA" id="ARBA00022692"/>
    </source>
</evidence>
<dbReference type="Proteomes" id="UP000010552">
    <property type="component" value="Unassembled WGS sequence"/>
</dbReference>
<evidence type="ECO:0000256" key="9">
    <source>
        <dbReference type="SAM" id="MobiDB-lite"/>
    </source>
</evidence>
<dbReference type="FunFam" id="2.160.20.10:FF:000034">
    <property type="entry name" value="PKHD1, fibrocystin/polyductin"/>
    <property type="match status" value="1"/>
</dbReference>
<dbReference type="SMART" id="SM01225">
    <property type="entry name" value="G8"/>
    <property type="match status" value="2"/>
</dbReference>
<dbReference type="PANTHER" id="PTHR46769">
    <property type="entry name" value="POLYCYSTIC KIDNEY AND HEPATIC DISEASE 1 (AUTOSOMAL RECESSIVE)-LIKE 1"/>
    <property type="match status" value="1"/>
</dbReference>
<name>L5JLE4_PTEAL</name>
<dbReference type="SUPFAM" id="SSF51126">
    <property type="entry name" value="Pectin lyase-like"/>
    <property type="match status" value="2"/>
</dbReference>
<evidence type="ECO:0000256" key="1">
    <source>
        <dbReference type="ARBA" id="ARBA00004167"/>
    </source>
</evidence>
<dbReference type="Gene3D" id="2.160.20.10">
    <property type="entry name" value="Single-stranded right-handed beta-helix, Pectin lyase-like"/>
    <property type="match status" value="2"/>
</dbReference>
<dbReference type="GO" id="GO:0005886">
    <property type="term" value="C:plasma membrane"/>
    <property type="evidence" value="ECO:0007669"/>
    <property type="project" value="UniProtKB-SubCell"/>
</dbReference>
<dbReference type="FunCoup" id="L5JLE4">
    <property type="interactions" value="4"/>
</dbReference>
<feature type="domain" description="G8" evidence="10">
    <location>
        <begin position="1"/>
        <end position="78"/>
    </location>
</feature>
<keyword evidence="3" id="KW-1003">Cell membrane</keyword>
<dbReference type="EMBL" id="KB031158">
    <property type="protein sequence ID" value="ELK00214.1"/>
    <property type="molecule type" value="Genomic_DNA"/>
</dbReference>
<feature type="region of interest" description="Disordered" evidence="9">
    <location>
        <begin position="1560"/>
        <end position="1592"/>
    </location>
</feature>
<keyword evidence="8" id="KW-0325">Glycoprotein</keyword>
<dbReference type="InterPro" id="IPR052387">
    <property type="entry name" value="Fibrocystin"/>
</dbReference>
<keyword evidence="7" id="KW-0472">Membrane</keyword>
<sequence>MDSGPIELRAHSILVSDGGELQIGSEDKPFQGKAEITLYGSYRSTPFYPYGVKFLAVRNGTLSLHGSLPEVIVTHLRAAAYAHDTVLALEDAVNWRSGDEVVIISGIGVKDAKPVEEIVIVETVHNADLHLRSPLRYSYNFTENWVAGEHHILKATVALLSRSITIRGNLTNERIKFLTSCQEANASEGNLQYCLYSKSEKMLGSRDLGASVIIQSFPEEPSRVQLKGIQFRDLGQAFRKHLSSLTVVGTMRDSYIQGCTVWGAFSRGLSMFGTVGLTVDSNVFYNILGHALLVDWSEQGNIIRNNVIISVSGTEGLSNPEMVTPAGVYIRSPSNVVEGNRVCAAGYGYFFHLVTNQTSQAPLLSFTHNIAHFCTRINAPDVSYDLTMTDSRNKTITVSYVCDTLSNPYGWMALLLDQETYSLRFETPWINRSLQYSATFGNFAPGNHLLLVHTVVWPYPDIFIRCGRQVGRSLSALPSPRKDQGCDWFFNRQLRELTYLVSGEGQIQVILQMKEGVPPTVSDRTVFVDTDLPFLKGLYVMGTLEFPVDRSNILSVACMVIVGGELKVGTLENPFKKEQKLLILLRASEGVFCDRLNGIYIDPGTIGVYGKVLLHSAYPKKPWTHLGADIASGNERIIVEDAVDWRPHDKIVLSSSSYEPHEAEVLTVKEVKGHHIRFHERLKHRHIGSAHVMEDGQYIRLAAEVGLLTRSIQIQPDISCKGRLLVGSFRKSSREEFSGVLQLLNVEIRNFGSPLFSSIELTNVSAGSWIISSTLHQSCGGGIHAVSNHGITLKDNIVFNTAGHGMDLEGHAYSLSNNLVVLMTQPAWSTVWVAGIKVNQAKDINLRGNIVAGSERLGFHIRGQRCSSLEALWSDNVAHSSLHGLHLYKESELDNCTSISGFLAFKNFDYGAMLHVENSIEIENITLVDNVIGLLVIVYVSSVQQSPIENVQIVLRNSVIVATSSSFDCIQDRVKPCSANLTLTDRAPSNPRGGRVGILWPIFTSEPNRWPQEPWHKVRKSHAISGIMKLQGVTFSSFVKSCYSDDLDVCILPSAENTGIIHPITAERTKMLKIKDKNKFYFPPLPSRKDLETLVCPESDCESPRKFLFKDLDGRALGLPPPVSVFPKTEAEWTGSFFNTGTFREEQKCTYRSLIQGYICKQTDHVILILDSDDATWAMRKIYPVVSVTGGFVDTFSSVNANTPCFTSGSASIFYSVLPTREITKVCFVNQTPQVLRFFLLGNKSTSKLLLAVFYHELQSPHVFLGESFIPPTPVQSISSLLNQSIGSNYFSIMDNILYVVLQGEKPIEIRSGASIHLAFTVMFPVLEKGWEIMTLERLTDFLQVSQDKIKFIHDMPGNEATLKAIADYRAKRKRNCPTVPCASHYRVGQRRPLMMEMSSCRVPAPTSMETVSKVLVLEIGDLPTVRSTGLIPSLSSNKLQNLAHQIITAQQTGVLENVLNMTIGALLVTQSKGVIGYRNTSNFKIENLIYIRPYALSVLVQPSNGEVGKVLPVQPQLIFLDKQNRRIESLGPPSEPWAISVSLEGTSDSVLKEIKNEDISESQTNDQKNHSHVSSKHQGSQVETDKEDPIVGEDMRMKVMLGKLNELPHQSLNGVSRRKVSRRAVQEEGGSREGAAVPAPTITGVTSHRHTCALSPSVQQTYVQETGDWKEAQEQLLRYQLAGQDQLLLLCRDLPQERQQLQDQSQLGKDGGSLGLSQEKKASCGVTEAFCLHSVHAEAIHEQL</sequence>
<evidence type="ECO:0000256" key="6">
    <source>
        <dbReference type="ARBA" id="ARBA00022989"/>
    </source>
</evidence>
<dbReference type="Pfam" id="PF10162">
    <property type="entry name" value="G8"/>
    <property type="match status" value="2"/>
</dbReference>
<keyword evidence="12" id="KW-1185">Reference proteome</keyword>
<evidence type="ECO:0000313" key="11">
    <source>
        <dbReference type="EMBL" id="ELK00214.1"/>
    </source>
</evidence>
<accession>L5JLE4</accession>
<comment type="subcellular location">
    <subcellularLocation>
        <location evidence="2">Cell membrane</location>
    </subcellularLocation>
    <subcellularLocation>
        <location evidence="1">Membrane</location>
        <topology evidence="1">Single-pass membrane protein</topology>
    </subcellularLocation>
</comment>
<dbReference type="InterPro" id="IPR011050">
    <property type="entry name" value="Pectin_lyase_fold/virulence"/>
</dbReference>
<dbReference type="InterPro" id="IPR012334">
    <property type="entry name" value="Pectin_lyas_fold"/>
</dbReference>
<keyword evidence="6" id="KW-1133">Transmembrane helix</keyword>
<evidence type="ECO:0000256" key="2">
    <source>
        <dbReference type="ARBA" id="ARBA00004236"/>
    </source>
</evidence>
<dbReference type="InterPro" id="IPR006626">
    <property type="entry name" value="PbH1"/>
</dbReference>
<dbReference type="PROSITE" id="PS51484">
    <property type="entry name" value="G8"/>
    <property type="match status" value="2"/>
</dbReference>
<evidence type="ECO:0000256" key="8">
    <source>
        <dbReference type="ARBA" id="ARBA00023180"/>
    </source>
</evidence>
<dbReference type="InParanoid" id="L5JLE4"/>
<keyword evidence="4" id="KW-0812">Transmembrane</keyword>
<dbReference type="STRING" id="9402.L5JLE4"/>
<keyword evidence="5" id="KW-0732">Signal</keyword>
<reference evidence="12" key="1">
    <citation type="journal article" date="2013" name="Science">
        <title>Comparative analysis of bat genomes provides insight into the evolution of flight and immunity.</title>
        <authorList>
            <person name="Zhang G."/>
            <person name="Cowled C."/>
            <person name="Shi Z."/>
            <person name="Huang Z."/>
            <person name="Bishop-Lilly K.A."/>
            <person name="Fang X."/>
            <person name="Wynne J.W."/>
            <person name="Xiong Z."/>
            <person name="Baker M.L."/>
            <person name="Zhao W."/>
            <person name="Tachedjian M."/>
            <person name="Zhu Y."/>
            <person name="Zhou P."/>
            <person name="Jiang X."/>
            <person name="Ng J."/>
            <person name="Yang L."/>
            <person name="Wu L."/>
            <person name="Xiao J."/>
            <person name="Feng Y."/>
            <person name="Chen Y."/>
            <person name="Sun X."/>
            <person name="Zhang Y."/>
            <person name="Marsh G.A."/>
            <person name="Crameri G."/>
            <person name="Broder C.C."/>
            <person name="Frey K.G."/>
            <person name="Wang L.F."/>
            <person name="Wang J."/>
        </authorList>
    </citation>
    <scope>NUCLEOTIDE SEQUENCE [LARGE SCALE GENOMIC DNA]</scope>
</reference>
<evidence type="ECO:0000256" key="5">
    <source>
        <dbReference type="ARBA" id="ARBA00022729"/>
    </source>
</evidence>
<dbReference type="Pfam" id="PF24606">
    <property type="entry name" value="CEMIP_beta-hel"/>
    <property type="match status" value="1"/>
</dbReference>
<feature type="domain" description="G8" evidence="10">
    <location>
        <begin position="497"/>
        <end position="628"/>
    </location>
</feature>
<dbReference type="InterPro" id="IPR055401">
    <property type="entry name" value="CEMIP_beta-hel_dom"/>
</dbReference>
<dbReference type="InterPro" id="IPR019316">
    <property type="entry name" value="G8_domain"/>
</dbReference>
<organism evidence="11 12">
    <name type="scientific">Pteropus alecto</name>
    <name type="common">Black flying fox</name>
    <dbReference type="NCBI Taxonomy" id="9402"/>
    <lineage>
        <taxon>Eukaryota</taxon>
        <taxon>Metazoa</taxon>
        <taxon>Chordata</taxon>
        <taxon>Craniata</taxon>
        <taxon>Vertebrata</taxon>
        <taxon>Euteleostomi</taxon>
        <taxon>Mammalia</taxon>
        <taxon>Eutheria</taxon>
        <taxon>Laurasiatheria</taxon>
        <taxon>Chiroptera</taxon>
        <taxon>Yinpterochiroptera</taxon>
        <taxon>Pteropodoidea</taxon>
        <taxon>Pteropodidae</taxon>
        <taxon>Pteropodinae</taxon>
        <taxon>Pteropus</taxon>
    </lineage>
</organism>
<evidence type="ECO:0000313" key="12">
    <source>
        <dbReference type="Proteomes" id="UP000010552"/>
    </source>
</evidence>
<proteinExistence type="predicted"/>
<dbReference type="PANTHER" id="PTHR46769:SF1">
    <property type="entry name" value="FIBROCYSTIN"/>
    <property type="match status" value="1"/>
</dbReference>